<keyword evidence="2" id="KW-1185">Reference proteome</keyword>
<organism evidence="1 2">
    <name type="scientific">Araneus ventricosus</name>
    <name type="common">Orbweaver spider</name>
    <name type="synonym">Epeira ventricosa</name>
    <dbReference type="NCBI Taxonomy" id="182803"/>
    <lineage>
        <taxon>Eukaryota</taxon>
        <taxon>Metazoa</taxon>
        <taxon>Ecdysozoa</taxon>
        <taxon>Arthropoda</taxon>
        <taxon>Chelicerata</taxon>
        <taxon>Arachnida</taxon>
        <taxon>Araneae</taxon>
        <taxon>Araneomorphae</taxon>
        <taxon>Entelegynae</taxon>
        <taxon>Araneoidea</taxon>
        <taxon>Araneidae</taxon>
        <taxon>Araneus</taxon>
    </lineage>
</organism>
<name>A0A4Y2S438_ARAVE</name>
<protein>
    <submittedName>
        <fullName evidence="1">Uncharacterized protein</fullName>
    </submittedName>
</protein>
<sequence length="106" mass="11395">MILTDFLPQFYQGRVCKYASGALNDCRCNSSSTKAGVLIAHHQATARPLPKELRTITGGGSQSPSIIVPSGWRESAYLYDSLSSVNSRCPPHGGVTLLNTTMCYAT</sequence>
<evidence type="ECO:0000313" key="1">
    <source>
        <dbReference type="EMBL" id="GBN82683.1"/>
    </source>
</evidence>
<accession>A0A4Y2S438</accession>
<reference evidence="1 2" key="1">
    <citation type="journal article" date="2019" name="Sci. Rep.">
        <title>Orb-weaving spider Araneus ventricosus genome elucidates the spidroin gene catalogue.</title>
        <authorList>
            <person name="Kono N."/>
            <person name="Nakamura H."/>
            <person name="Ohtoshi R."/>
            <person name="Moran D.A.P."/>
            <person name="Shinohara A."/>
            <person name="Yoshida Y."/>
            <person name="Fujiwara M."/>
            <person name="Mori M."/>
            <person name="Tomita M."/>
            <person name="Arakawa K."/>
        </authorList>
    </citation>
    <scope>NUCLEOTIDE SEQUENCE [LARGE SCALE GENOMIC DNA]</scope>
</reference>
<dbReference type="Proteomes" id="UP000499080">
    <property type="component" value="Unassembled WGS sequence"/>
</dbReference>
<evidence type="ECO:0000313" key="2">
    <source>
        <dbReference type="Proteomes" id="UP000499080"/>
    </source>
</evidence>
<dbReference type="AlphaFoldDB" id="A0A4Y2S438"/>
<gene>
    <name evidence="1" type="ORF">AVEN_74686_1</name>
</gene>
<dbReference type="EMBL" id="BGPR01019704">
    <property type="protein sequence ID" value="GBN82683.1"/>
    <property type="molecule type" value="Genomic_DNA"/>
</dbReference>
<proteinExistence type="predicted"/>
<comment type="caution">
    <text evidence="1">The sequence shown here is derived from an EMBL/GenBank/DDBJ whole genome shotgun (WGS) entry which is preliminary data.</text>
</comment>